<comment type="similarity">
    <text evidence="1">Belongs to the oxygen-dependent FAD-linked oxidoreductase family.</text>
</comment>
<keyword evidence="2" id="KW-0285">Flavoprotein</keyword>
<reference evidence="7" key="1">
    <citation type="submission" date="2020-05" db="EMBL/GenBank/DDBJ databases">
        <title>Mycena genomes resolve the evolution of fungal bioluminescence.</title>
        <authorList>
            <person name="Tsai I.J."/>
        </authorList>
    </citation>
    <scope>NUCLEOTIDE SEQUENCE</scope>
    <source>
        <strain evidence="7">171206Taipei</strain>
    </source>
</reference>
<dbReference type="Pfam" id="PF01565">
    <property type="entry name" value="FAD_binding_4"/>
    <property type="match status" value="1"/>
</dbReference>
<dbReference type="PANTHER" id="PTHR42973:SF13">
    <property type="entry name" value="FAD-BINDING PCMH-TYPE DOMAIN-CONTAINING PROTEIN"/>
    <property type="match status" value="1"/>
</dbReference>
<evidence type="ECO:0000256" key="3">
    <source>
        <dbReference type="ARBA" id="ARBA00022827"/>
    </source>
</evidence>
<dbReference type="AlphaFoldDB" id="A0A8H6SGN8"/>
<dbReference type="GO" id="GO:0016491">
    <property type="term" value="F:oxidoreductase activity"/>
    <property type="evidence" value="ECO:0007669"/>
    <property type="project" value="UniProtKB-KW"/>
</dbReference>
<evidence type="ECO:0000256" key="5">
    <source>
        <dbReference type="SAM" id="SignalP"/>
    </source>
</evidence>
<dbReference type="EMBL" id="JACAZF010000008">
    <property type="protein sequence ID" value="KAF7297505.1"/>
    <property type="molecule type" value="Genomic_DNA"/>
</dbReference>
<keyword evidence="5" id="KW-0732">Signal</keyword>
<keyword evidence="4" id="KW-0560">Oxidoreductase</keyword>
<protein>
    <submittedName>
        <fullName evidence="7">FAD-binding domain-containing protein</fullName>
    </submittedName>
</protein>
<organism evidence="7 8">
    <name type="scientific">Mycena indigotica</name>
    <dbReference type="NCBI Taxonomy" id="2126181"/>
    <lineage>
        <taxon>Eukaryota</taxon>
        <taxon>Fungi</taxon>
        <taxon>Dikarya</taxon>
        <taxon>Basidiomycota</taxon>
        <taxon>Agaricomycotina</taxon>
        <taxon>Agaricomycetes</taxon>
        <taxon>Agaricomycetidae</taxon>
        <taxon>Agaricales</taxon>
        <taxon>Marasmiineae</taxon>
        <taxon>Mycenaceae</taxon>
        <taxon>Mycena</taxon>
    </lineage>
</organism>
<dbReference type="GO" id="GO:0071949">
    <property type="term" value="F:FAD binding"/>
    <property type="evidence" value="ECO:0007669"/>
    <property type="project" value="InterPro"/>
</dbReference>
<sequence>MAFLTLSIFILSGLLLTTADPTVAHPGNAVEACASINKSLGSPIVQTSSGPEYNFTVNNAWNVQNTLFKPACIVFPRQASHVQTAMKAIFKAKVHYAVQAGSHTGMKGWNNVQDGILIMFSHMQSLSYDAPSHSVTFEPGIHWGNATAALSQFGVAVVGGRVGDVGTGLLLGGGISFLSPSQGYAADNFLSLDVVLVDGTLVTATASNKYSDLFKVLKGGANRFGIVTKYTVRAVDVGTANETPFFGGHIIYNSSYAATLSKATAKYTRETTDSKAALLFTITTTLINGVAQQVCVLFLFYHGTALPQSIFGDFLTVPAITKELSPLSWTQILPAQDPPDFVSSNRGFVQHFSASAVVPQDNLVLDALSHFQNFSSTFLHNGTQSGMNTTSFVLTPILTTQIAAGHAKGGNVMVSPSLKGPYLNVQRSEQFDAGITDIPQFVQDGMNLYIKQVPPSPGLPLFINECDKGQNVYKTYGEFELLKSTYKKYDPTRFNMLFTEGPIGL</sequence>
<name>A0A8H6SGN8_9AGAR</name>
<dbReference type="Gene3D" id="3.30.465.10">
    <property type="match status" value="1"/>
</dbReference>
<evidence type="ECO:0000313" key="8">
    <source>
        <dbReference type="Proteomes" id="UP000636479"/>
    </source>
</evidence>
<feature type="domain" description="FAD-binding PCMH-type" evidence="6">
    <location>
        <begin position="66"/>
        <end position="237"/>
    </location>
</feature>
<dbReference type="PANTHER" id="PTHR42973">
    <property type="entry name" value="BINDING OXIDOREDUCTASE, PUTATIVE (AFU_ORTHOLOGUE AFUA_1G17690)-RELATED"/>
    <property type="match status" value="1"/>
</dbReference>
<dbReference type="InterPro" id="IPR006094">
    <property type="entry name" value="Oxid_FAD_bind_N"/>
</dbReference>
<dbReference type="OrthoDB" id="2151789at2759"/>
<evidence type="ECO:0000256" key="4">
    <source>
        <dbReference type="ARBA" id="ARBA00023002"/>
    </source>
</evidence>
<dbReference type="RefSeq" id="XP_037217864.1">
    <property type="nucleotide sequence ID" value="XM_037366452.1"/>
</dbReference>
<proteinExistence type="inferred from homology"/>
<dbReference type="InterPro" id="IPR016169">
    <property type="entry name" value="FAD-bd_PCMH_sub2"/>
</dbReference>
<feature type="chain" id="PRO_5034765843" evidence="5">
    <location>
        <begin position="20"/>
        <end position="505"/>
    </location>
</feature>
<comment type="caution">
    <text evidence="7">The sequence shown here is derived from an EMBL/GenBank/DDBJ whole genome shotgun (WGS) entry which is preliminary data.</text>
</comment>
<dbReference type="InterPro" id="IPR016166">
    <property type="entry name" value="FAD-bd_PCMH"/>
</dbReference>
<dbReference type="InterPro" id="IPR050416">
    <property type="entry name" value="FAD-linked_Oxidoreductase"/>
</dbReference>
<dbReference type="SUPFAM" id="SSF56176">
    <property type="entry name" value="FAD-binding/transporter-associated domain-like"/>
    <property type="match status" value="1"/>
</dbReference>
<dbReference type="PROSITE" id="PS51387">
    <property type="entry name" value="FAD_PCMH"/>
    <property type="match status" value="1"/>
</dbReference>
<dbReference type="GeneID" id="59348968"/>
<dbReference type="Proteomes" id="UP000636479">
    <property type="component" value="Unassembled WGS sequence"/>
</dbReference>
<evidence type="ECO:0000256" key="2">
    <source>
        <dbReference type="ARBA" id="ARBA00022630"/>
    </source>
</evidence>
<accession>A0A8H6SGN8</accession>
<gene>
    <name evidence="7" type="ORF">MIND_00984300</name>
</gene>
<keyword evidence="3" id="KW-0274">FAD</keyword>
<evidence type="ECO:0000313" key="7">
    <source>
        <dbReference type="EMBL" id="KAF7297505.1"/>
    </source>
</evidence>
<keyword evidence="8" id="KW-1185">Reference proteome</keyword>
<evidence type="ECO:0000256" key="1">
    <source>
        <dbReference type="ARBA" id="ARBA00005466"/>
    </source>
</evidence>
<dbReference type="InterPro" id="IPR036318">
    <property type="entry name" value="FAD-bd_PCMH-like_sf"/>
</dbReference>
<feature type="signal peptide" evidence="5">
    <location>
        <begin position="1"/>
        <end position="19"/>
    </location>
</feature>
<evidence type="ECO:0000259" key="6">
    <source>
        <dbReference type="PROSITE" id="PS51387"/>
    </source>
</evidence>